<evidence type="ECO:0000313" key="3">
    <source>
        <dbReference type="Proteomes" id="UP000198304"/>
    </source>
</evidence>
<feature type="domain" description="YqbQ/XkdQ" evidence="1">
    <location>
        <begin position="22"/>
        <end position="319"/>
    </location>
</feature>
<dbReference type="Proteomes" id="UP000198304">
    <property type="component" value="Unassembled WGS sequence"/>
</dbReference>
<name>A0A239KN93_9FIRM</name>
<evidence type="ECO:0000259" key="1">
    <source>
        <dbReference type="Pfam" id="PF24032"/>
    </source>
</evidence>
<dbReference type="RefSeq" id="WP_089285382.1">
    <property type="nucleotide sequence ID" value="NZ_FZOJ01000049.1"/>
</dbReference>
<reference evidence="2 3" key="1">
    <citation type="submission" date="2017-06" db="EMBL/GenBank/DDBJ databases">
        <authorList>
            <person name="Kim H.J."/>
            <person name="Triplett B.A."/>
        </authorList>
    </citation>
    <scope>NUCLEOTIDE SEQUENCE [LARGE SCALE GENOMIC DNA]</scope>
    <source>
        <strain evidence="2 3">SCA</strain>
    </source>
</reference>
<gene>
    <name evidence="2" type="ORF">SAMN05446037_104917</name>
</gene>
<keyword evidence="3" id="KW-1185">Reference proteome</keyword>
<dbReference type="Pfam" id="PF24032">
    <property type="entry name" value="YQBQ"/>
    <property type="match status" value="1"/>
</dbReference>
<dbReference type="EMBL" id="FZOJ01000049">
    <property type="protein sequence ID" value="SNT18644.1"/>
    <property type="molecule type" value="Genomic_DNA"/>
</dbReference>
<evidence type="ECO:0000313" key="2">
    <source>
        <dbReference type="EMBL" id="SNT18644.1"/>
    </source>
</evidence>
<proteinExistence type="predicted"/>
<organism evidence="2 3">
    <name type="scientific">Anaerovirgula multivorans</name>
    <dbReference type="NCBI Taxonomy" id="312168"/>
    <lineage>
        <taxon>Bacteria</taxon>
        <taxon>Bacillati</taxon>
        <taxon>Bacillota</taxon>
        <taxon>Clostridia</taxon>
        <taxon>Peptostreptococcales</taxon>
        <taxon>Natronincolaceae</taxon>
        <taxon>Anaerovirgula</taxon>
    </lineage>
</organism>
<dbReference type="OrthoDB" id="1698671at2"/>
<dbReference type="AlphaFoldDB" id="A0A239KN93"/>
<protein>
    <recommendedName>
        <fullName evidence="1">YqbQ/XkdQ domain-containing protein</fullName>
    </recommendedName>
</protein>
<dbReference type="InterPro" id="IPR056937">
    <property type="entry name" value="YqbQ/XkdQ"/>
</dbReference>
<accession>A0A239KN93</accession>
<sequence length="322" mass="36573">MHKIFNISDNVQTDITPLIGDIRWRSNVNELGSQLDFNIAFNDAKYFPKNPVDIGNAVCLVNEDEIFRGVVVTEEKKGRQPIQYTCFDYGFYLNKSKAVYQFNKVVAKKAIEMILNDFNIPIGSIGPMSTIIKKIYANEVVSDIIRDIIDIEKKETGTKYRMEMRAGKLYIEKQEDLVIKATFKLAENIESYDIIQAISNPSRKRSIEEMKNSIGILLNDQVIEKMEDKNLVDKYGVLQDIVQISNKDKVQAKNIAEKMLKDLGKVFEENTLEMLGNDLVRAGRIIELEEPITGLSGKYLVEDVTHTVSKGIHRMSLGLGVI</sequence>